<evidence type="ECO:0000259" key="8">
    <source>
        <dbReference type="PROSITE" id="PS50850"/>
    </source>
</evidence>
<feature type="transmembrane region" description="Helical" evidence="7">
    <location>
        <begin position="334"/>
        <end position="353"/>
    </location>
</feature>
<feature type="transmembrane region" description="Helical" evidence="7">
    <location>
        <begin position="228"/>
        <end position="250"/>
    </location>
</feature>
<dbReference type="InterPro" id="IPR036259">
    <property type="entry name" value="MFS_trans_sf"/>
</dbReference>
<dbReference type="Proteomes" id="UP000242699">
    <property type="component" value="Unassembled WGS sequence"/>
</dbReference>
<organism evidence="9 10">
    <name type="scientific">Sulfobacillus benefaciens</name>
    <dbReference type="NCBI Taxonomy" id="453960"/>
    <lineage>
        <taxon>Bacteria</taxon>
        <taxon>Bacillati</taxon>
        <taxon>Bacillota</taxon>
        <taxon>Clostridia</taxon>
        <taxon>Eubacteriales</taxon>
        <taxon>Clostridiales Family XVII. Incertae Sedis</taxon>
        <taxon>Sulfobacillus</taxon>
    </lineage>
</organism>
<feature type="transmembrane region" description="Helical" evidence="7">
    <location>
        <begin position="16"/>
        <end position="38"/>
    </location>
</feature>
<evidence type="ECO:0000256" key="3">
    <source>
        <dbReference type="ARBA" id="ARBA00022475"/>
    </source>
</evidence>
<dbReference type="FunFam" id="1.20.1720.10:FF:000021">
    <property type="entry name" value="Drug resistance transporter, EmrB/QacA subfamily"/>
    <property type="match status" value="1"/>
</dbReference>
<comment type="caution">
    <text evidence="9">The sequence shown here is derived from an EMBL/GenBank/DDBJ whole genome shotgun (WGS) entry which is preliminary data.</text>
</comment>
<feature type="transmembrane region" description="Helical" evidence="7">
    <location>
        <begin position="50"/>
        <end position="71"/>
    </location>
</feature>
<feature type="transmembrane region" description="Helical" evidence="7">
    <location>
        <begin position="83"/>
        <end position="102"/>
    </location>
</feature>
<feature type="transmembrane region" description="Helical" evidence="7">
    <location>
        <begin position="169"/>
        <end position="190"/>
    </location>
</feature>
<feature type="transmembrane region" description="Helical" evidence="7">
    <location>
        <begin position="202"/>
        <end position="222"/>
    </location>
</feature>
<keyword evidence="5 7" id="KW-1133">Transmembrane helix</keyword>
<feature type="transmembrane region" description="Helical" evidence="7">
    <location>
        <begin position="453"/>
        <end position="470"/>
    </location>
</feature>
<accession>A0A2T2WY21</accession>
<sequence length="484" mass="51790">MRAVKTQDISLKRQTWALAVIVTGVLVAAVDTTIVILALPTMMRSLHAGLANIVWVIMSYLLIITLLATQVGRLGDMFGRVRMYELGFVIFVLGSFLCGVSVNESMLIAFRILQGIGGALISANSGAVIADTFEPQHRGRAYGFTSVGWNLGAIVGILLGGIITTYFSWRYIFLINVPIGMAAAIVAWFVLKDQGERSARNIDWWGMLLLGIGLFLVLLTMIRMTSHPFTGTLVLTLVAGLILLMVFAVVESRQPSPMLHFQLFHNRVVSASLLAAFFQSLGNFAVLFLVIMYLQGLRQLTPLNASLLLVPGYLVGAGLGPISGRLADKMGPALPATTGLAIQAVALFLYGHLGLRTPLWEVTGISIINGMGAAGFFPANNAATMKGSPKGSYGIASGMLRTFANIGMVLSFALAMLVASTQIPKNLAFAIFVGTTSLTGRLMIAFNHGIHTAFYLAIVLMLIAAIFSALRGPTTAEISKPAHQ</sequence>
<keyword evidence="4 7" id="KW-0812">Transmembrane</keyword>
<feature type="transmembrane region" description="Helical" evidence="7">
    <location>
        <begin position="271"/>
        <end position="294"/>
    </location>
</feature>
<gene>
    <name evidence="9" type="ORF">C7B43_12445</name>
</gene>
<dbReference type="Gene3D" id="1.20.1250.20">
    <property type="entry name" value="MFS general substrate transporter like domains"/>
    <property type="match status" value="1"/>
</dbReference>
<evidence type="ECO:0000256" key="4">
    <source>
        <dbReference type="ARBA" id="ARBA00022692"/>
    </source>
</evidence>
<feature type="transmembrane region" description="Helical" evidence="7">
    <location>
        <begin position="108"/>
        <end position="129"/>
    </location>
</feature>
<keyword evidence="3" id="KW-1003">Cell membrane</keyword>
<feature type="transmembrane region" description="Helical" evidence="7">
    <location>
        <begin position="359"/>
        <end position="379"/>
    </location>
</feature>
<name>A0A2T2WY21_9FIRM</name>
<evidence type="ECO:0000313" key="9">
    <source>
        <dbReference type="EMBL" id="PSR27133.1"/>
    </source>
</evidence>
<dbReference type="Pfam" id="PF07690">
    <property type="entry name" value="MFS_1"/>
    <property type="match status" value="1"/>
</dbReference>
<dbReference type="PANTHER" id="PTHR42718:SF9">
    <property type="entry name" value="MAJOR FACILITATOR SUPERFAMILY MULTIDRUG TRANSPORTER MFSC"/>
    <property type="match status" value="1"/>
</dbReference>
<feature type="transmembrane region" description="Helical" evidence="7">
    <location>
        <begin position="427"/>
        <end position="446"/>
    </location>
</feature>
<dbReference type="InterPro" id="IPR011701">
    <property type="entry name" value="MFS"/>
</dbReference>
<evidence type="ECO:0000256" key="1">
    <source>
        <dbReference type="ARBA" id="ARBA00004651"/>
    </source>
</evidence>
<dbReference type="Gene3D" id="1.20.1720.10">
    <property type="entry name" value="Multidrug resistance protein D"/>
    <property type="match status" value="1"/>
</dbReference>
<keyword evidence="2" id="KW-0813">Transport</keyword>
<dbReference type="PANTHER" id="PTHR42718">
    <property type="entry name" value="MAJOR FACILITATOR SUPERFAMILY MULTIDRUG TRANSPORTER MFSC"/>
    <property type="match status" value="1"/>
</dbReference>
<feature type="transmembrane region" description="Helical" evidence="7">
    <location>
        <begin position="400"/>
        <end position="421"/>
    </location>
</feature>
<evidence type="ECO:0000256" key="2">
    <source>
        <dbReference type="ARBA" id="ARBA00022448"/>
    </source>
</evidence>
<proteinExistence type="predicted"/>
<feature type="domain" description="Major facilitator superfamily (MFS) profile" evidence="8">
    <location>
        <begin position="17"/>
        <end position="476"/>
    </location>
</feature>
<keyword evidence="6 7" id="KW-0472">Membrane</keyword>
<dbReference type="GO" id="GO:0005886">
    <property type="term" value="C:plasma membrane"/>
    <property type="evidence" value="ECO:0007669"/>
    <property type="project" value="UniProtKB-SubCell"/>
</dbReference>
<comment type="subcellular location">
    <subcellularLocation>
        <location evidence="1">Cell membrane</location>
        <topology evidence="1">Multi-pass membrane protein</topology>
    </subcellularLocation>
</comment>
<dbReference type="CDD" id="cd17321">
    <property type="entry name" value="MFS_MMR_MDR_like"/>
    <property type="match status" value="1"/>
</dbReference>
<dbReference type="InterPro" id="IPR020846">
    <property type="entry name" value="MFS_dom"/>
</dbReference>
<evidence type="ECO:0000256" key="7">
    <source>
        <dbReference type="SAM" id="Phobius"/>
    </source>
</evidence>
<feature type="transmembrane region" description="Helical" evidence="7">
    <location>
        <begin position="141"/>
        <end position="163"/>
    </location>
</feature>
<dbReference type="SUPFAM" id="SSF103473">
    <property type="entry name" value="MFS general substrate transporter"/>
    <property type="match status" value="1"/>
</dbReference>
<dbReference type="PROSITE" id="PS50850">
    <property type="entry name" value="MFS"/>
    <property type="match status" value="1"/>
</dbReference>
<evidence type="ECO:0000313" key="10">
    <source>
        <dbReference type="Proteomes" id="UP000242699"/>
    </source>
</evidence>
<protein>
    <submittedName>
        <fullName evidence="9">MFS transporter</fullName>
    </submittedName>
</protein>
<evidence type="ECO:0000256" key="6">
    <source>
        <dbReference type="ARBA" id="ARBA00023136"/>
    </source>
</evidence>
<dbReference type="GO" id="GO:0022857">
    <property type="term" value="F:transmembrane transporter activity"/>
    <property type="evidence" value="ECO:0007669"/>
    <property type="project" value="InterPro"/>
</dbReference>
<reference evidence="9 10" key="1">
    <citation type="journal article" date="2014" name="BMC Genomics">
        <title>Comparison of environmental and isolate Sulfobacillus genomes reveals diverse carbon, sulfur, nitrogen, and hydrogen metabolisms.</title>
        <authorList>
            <person name="Justice N.B."/>
            <person name="Norman A."/>
            <person name="Brown C.T."/>
            <person name="Singh A."/>
            <person name="Thomas B.C."/>
            <person name="Banfield J.F."/>
        </authorList>
    </citation>
    <scope>NUCLEOTIDE SEQUENCE [LARGE SCALE GENOMIC DNA]</scope>
    <source>
        <strain evidence="9">AMDSBA1</strain>
    </source>
</reference>
<dbReference type="FunFam" id="1.20.1250.20:FF:000503">
    <property type="entry name" value="Drug resistance transporter, EmrB/QacA subfamily"/>
    <property type="match status" value="1"/>
</dbReference>
<evidence type="ECO:0000256" key="5">
    <source>
        <dbReference type="ARBA" id="ARBA00022989"/>
    </source>
</evidence>
<dbReference type="AlphaFoldDB" id="A0A2T2WY21"/>
<feature type="transmembrane region" description="Helical" evidence="7">
    <location>
        <begin position="300"/>
        <end position="322"/>
    </location>
</feature>
<dbReference type="PRINTS" id="PR01036">
    <property type="entry name" value="TCRTETB"/>
</dbReference>
<dbReference type="EMBL" id="PXYT01000029">
    <property type="protein sequence ID" value="PSR27133.1"/>
    <property type="molecule type" value="Genomic_DNA"/>
</dbReference>